<organism evidence="3 4">
    <name type="scientific">Elizabethkingia anophelis NUHP1</name>
    <dbReference type="NCBI Taxonomy" id="1338011"/>
    <lineage>
        <taxon>Bacteria</taxon>
        <taxon>Pseudomonadati</taxon>
        <taxon>Bacteroidota</taxon>
        <taxon>Flavobacteriia</taxon>
        <taxon>Flavobacteriales</taxon>
        <taxon>Weeksellaceae</taxon>
        <taxon>Elizabethkingia</taxon>
    </lineage>
</organism>
<dbReference type="eggNOG" id="COG4574">
    <property type="taxonomic scope" value="Bacteria"/>
</dbReference>
<keyword evidence="2" id="KW-0732">Signal</keyword>
<dbReference type="EMBL" id="CP007547">
    <property type="protein sequence ID" value="AIL45144.1"/>
    <property type="molecule type" value="Genomic_DNA"/>
</dbReference>
<reference evidence="3" key="2">
    <citation type="journal article" date="2015" name="Genome Biol. Evol.">
        <title>Complete Genome Sequence and Transcriptomic Analysis of the Novel Pathogen Elizabethkingia anophelis in Response to Oxidative Stress.</title>
        <authorList>
            <person name="Li Y."/>
            <person name="Liu Y."/>
            <person name="Chew S.C."/>
            <person name="Tay M."/>
            <person name="Salido M.M."/>
            <person name="Teo J."/>
            <person name="Lauro F.M."/>
            <person name="Givskov M."/>
            <person name="Yang L."/>
        </authorList>
    </citation>
    <scope>NUCLEOTIDE SEQUENCE</scope>
    <source>
        <strain evidence="3">NUHP1</strain>
    </source>
</reference>
<feature type="signal peptide" evidence="2">
    <location>
        <begin position="1"/>
        <end position="23"/>
    </location>
</feature>
<sequence length="166" mass="18547">MMKKTIFASAFLGLSLMSVSLMAQTTYKVDLAPFPKPEKGQKQVVIEVPHSQNDGNKKIEIFVGKTMETDGCNKTFLSGEFKSSELKGWGYDYLTFTTNGSTPSTLMACPGAKPKMEFVMSGGYLTRYNGRMPIVLYIPEGYEAKYKIYEASPELYSAPEIMEKKK</sequence>
<gene>
    <name evidence="3" type="ORF">BD94_1369</name>
</gene>
<dbReference type="STRING" id="1338011.BD94_1369"/>
<dbReference type="SUPFAM" id="SSF49772">
    <property type="entry name" value="Ecotin, trypsin inhibitor"/>
    <property type="match status" value="1"/>
</dbReference>
<proteinExistence type="inferred from homology"/>
<evidence type="ECO:0000313" key="4">
    <source>
        <dbReference type="Proteomes" id="UP000028933"/>
    </source>
</evidence>
<evidence type="ECO:0000256" key="1">
    <source>
        <dbReference type="ARBA" id="ARBA00010558"/>
    </source>
</evidence>
<evidence type="ECO:0000256" key="2">
    <source>
        <dbReference type="SAM" id="SignalP"/>
    </source>
</evidence>
<dbReference type="KEGG" id="eao:BD94_1369"/>
<accession>A0A077EG67</accession>
<protein>
    <submittedName>
        <fullName evidence="3">Proteinase inhibitor I11, ecotin</fullName>
    </submittedName>
</protein>
<evidence type="ECO:0000313" key="3">
    <source>
        <dbReference type="EMBL" id="AIL45144.1"/>
    </source>
</evidence>
<dbReference type="RefSeq" id="WP_009094872.1">
    <property type="nucleotide sequence ID" value="NZ_CP007547.1"/>
</dbReference>
<dbReference type="Proteomes" id="UP000028933">
    <property type="component" value="Chromosome"/>
</dbReference>
<name>A0A077EG67_9FLAO</name>
<dbReference type="GO" id="GO:0004867">
    <property type="term" value="F:serine-type endopeptidase inhibitor activity"/>
    <property type="evidence" value="ECO:0007669"/>
    <property type="project" value="InterPro"/>
</dbReference>
<dbReference type="AlphaFoldDB" id="A0A077EG67"/>
<comment type="similarity">
    <text evidence="1">Belongs to the protease inhibitor I11 (ecotin) family.</text>
</comment>
<dbReference type="Gene3D" id="2.60.40.550">
    <property type="entry name" value="Ecotin"/>
    <property type="match status" value="1"/>
</dbReference>
<dbReference type="Pfam" id="PF03974">
    <property type="entry name" value="Ecotin"/>
    <property type="match status" value="1"/>
</dbReference>
<dbReference type="PANTHER" id="PTHR35890:SF3">
    <property type="entry name" value="ECOTIN"/>
    <property type="match status" value="1"/>
</dbReference>
<dbReference type="InterPro" id="IPR005658">
    <property type="entry name" value="Prot_inh_ecotin"/>
</dbReference>
<dbReference type="PANTHER" id="PTHR35890">
    <property type="match status" value="1"/>
</dbReference>
<feature type="chain" id="PRO_5001717697" evidence="2">
    <location>
        <begin position="24"/>
        <end position="166"/>
    </location>
</feature>
<dbReference type="HOGENOM" id="CLU_111565_0_0_10"/>
<dbReference type="InterPro" id="IPR036198">
    <property type="entry name" value="Ecotin_sf"/>
</dbReference>
<reference evidence="3" key="1">
    <citation type="journal article" date="2013" name="Lancet">
        <title>First case of E anophelis outbreak in an intensive-care unit.</title>
        <authorList>
            <person name="Teo J."/>
            <person name="Tan S.Y."/>
            <person name="Tay M."/>
            <person name="Ding Y."/>
            <person name="Kjelleberg S."/>
            <person name="Givskov M."/>
            <person name="Lin R.T."/>
            <person name="Yang L."/>
        </authorList>
    </citation>
    <scope>NUCLEOTIDE SEQUENCE [LARGE SCALE GENOMIC DNA]</scope>
    <source>
        <strain evidence="3">NUHP1</strain>
    </source>
</reference>